<dbReference type="Pfam" id="PF00858">
    <property type="entry name" value="ASC"/>
    <property type="match status" value="1"/>
</dbReference>
<keyword evidence="5 12" id="KW-0812">Transmembrane</keyword>
<evidence type="ECO:0000256" key="8">
    <source>
        <dbReference type="ARBA" id="ARBA00023065"/>
    </source>
</evidence>
<feature type="transmembrane region" description="Helical" evidence="13">
    <location>
        <begin position="44"/>
        <end position="62"/>
    </location>
</feature>
<evidence type="ECO:0000256" key="3">
    <source>
        <dbReference type="ARBA" id="ARBA00022448"/>
    </source>
</evidence>
<dbReference type="AlphaFoldDB" id="T1GN76"/>
<keyword evidence="6 13" id="KW-1133">Transmembrane helix</keyword>
<name>T1GN76_MEGSC</name>
<comment type="subcellular location">
    <subcellularLocation>
        <location evidence="1">Membrane</location>
        <topology evidence="1">Multi-pass membrane protein</topology>
    </subcellularLocation>
</comment>
<dbReference type="EnsemblMetazoa" id="MESCA005020-RA">
    <property type="protein sequence ID" value="MESCA005020-PA"/>
    <property type="gene ID" value="MESCA005020"/>
</dbReference>
<evidence type="ECO:0000256" key="4">
    <source>
        <dbReference type="ARBA" id="ARBA00022461"/>
    </source>
</evidence>
<dbReference type="HOGENOM" id="CLU_024950_1_1_1"/>
<evidence type="ECO:0000256" key="11">
    <source>
        <dbReference type="ARBA" id="ARBA00023303"/>
    </source>
</evidence>
<dbReference type="InterPro" id="IPR001873">
    <property type="entry name" value="ENaC"/>
</dbReference>
<evidence type="ECO:0000256" key="10">
    <source>
        <dbReference type="ARBA" id="ARBA00023201"/>
    </source>
</evidence>
<organism evidence="14 15">
    <name type="scientific">Megaselia scalaris</name>
    <name type="common">Humpbacked fly</name>
    <name type="synonym">Phora scalaris</name>
    <dbReference type="NCBI Taxonomy" id="36166"/>
    <lineage>
        <taxon>Eukaryota</taxon>
        <taxon>Metazoa</taxon>
        <taxon>Ecdysozoa</taxon>
        <taxon>Arthropoda</taxon>
        <taxon>Hexapoda</taxon>
        <taxon>Insecta</taxon>
        <taxon>Pterygota</taxon>
        <taxon>Neoptera</taxon>
        <taxon>Endopterygota</taxon>
        <taxon>Diptera</taxon>
        <taxon>Brachycera</taxon>
        <taxon>Muscomorpha</taxon>
        <taxon>Platypezoidea</taxon>
        <taxon>Phoridae</taxon>
        <taxon>Megaseliini</taxon>
        <taxon>Megaselia</taxon>
    </lineage>
</organism>
<keyword evidence="11 12" id="KW-0407">Ion channel</keyword>
<keyword evidence="4 12" id="KW-0894">Sodium channel</keyword>
<dbReference type="GO" id="GO:0015280">
    <property type="term" value="F:ligand-gated sodium channel activity"/>
    <property type="evidence" value="ECO:0007669"/>
    <property type="project" value="TreeGrafter"/>
</dbReference>
<keyword evidence="15" id="KW-1185">Reference proteome</keyword>
<keyword evidence="7" id="KW-0915">Sodium</keyword>
<evidence type="ECO:0000256" key="2">
    <source>
        <dbReference type="ARBA" id="ARBA00007193"/>
    </source>
</evidence>
<keyword evidence="3 12" id="KW-0813">Transport</keyword>
<dbReference type="GO" id="GO:0005886">
    <property type="term" value="C:plasma membrane"/>
    <property type="evidence" value="ECO:0007669"/>
    <property type="project" value="TreeGrafter"/>
</dbReference>
<evidence type="ECO:0000256" key="7">
    <source>
        <dbReference type="ARBA" id="ARBA00023053"/>
    </source>
</evidence>
<dbReference type="EMBL" id="CAQQ02185749">
    <property type="status" value="NOT_ANNOTATED_CDS"/>
    <property type="molecule type" value="Genomic_DNA"/>
</dbReference>
<dbReference type="STRING" id="36166.T1GN76"/>
<evidence type="ECO:0000313" key="15">
    <source>
        <dbReference type="Proteomes" id="UP000015102"/>
    </source>
</evidence>
<reference evidence="15" key="1">
    <citation type="submission" date="2013-02" db="EMBL/GenBank/DDBJ databases">
        <authorList>
            <person name="Hughes D."/>
        </authorList>
    </citation>
    <scope>NUCLEOTIDE SEQUENCE</scope>
    <source>
        <strain>Durham</strain>
        <strain evidence="15">NC isolate 2 -- Noor lab</strain>
    </source>
</reference>
<accession>T1GN76</accession>
<protein>
    <submittedName>
        <fullName evidence="14">Uncharacterized protein</fullName>
    </submittedName>
</protein>
<proteinExistence type="inferred from homology"/>
<reference evidence="14" key="2">
    <citation type="submission" date="2015-06" db="UniProtKB">
        <authorList>
            <consortium name="EnsemblMetazoa"/>
        </authorList>
    </citation>
    <scope>IDENTIFICATION</scope>
</reference>
<keyword evidence="10 12" id="KW-0739">Sodium transport</keyword>
<keyword evidence="9 13" id="KW-0472">Membrane</keyword>
<dbReference type="Proteomes" id="UP000015102">
    <property type="component" value="Unassembled WGS sequence"/>
</dbReference>
<evidence type="ECO:0000256" key="9">
    <source>
        <dbReference type="ARBA" id="ARBA00023136"/>
    </source>
</evidence>
<dbReference type="OMA" id="RIFWIIM"/>
<keyword evidence="8 12" id="KW-0406">Ion transport</keyword>
<dbReference type="PANTHER" id="PTHR11690:SF288">
    <property type="entry name" value="AMILORIDE-SENSITIVE NA+ CHANNEL-RELATED"/>
    <property type="match status" value="1"/>
</dbReference>
<dbReference type="PANTHER" id="PTHR11690">
    <property type="entry name" value="AMILORIDE-SENSITIVE SODIUM CHANNEL-RELATED"/>
    <property type="match status" value="1"/>
</dbReference>
<evidence type="ECO:0000256" key="13">
    <source>
        <dbReference type="SAM" id="Phobius"/>
    </source>
</evidence>
<evidence type="ECO:0000256" key="6">
    <source>
        <dbReference type="ARBA" id="ARBA00022989"/>
    </source>
</evidence>
<sequence length="389" mass="45535">MGENFTISSRNRWSTNILNQYSSHSTITGIQYLAEPRRPLIERIFWIIMFLAMTIICVKLTWESYIKWKDSPVLISPNNQFSSVLEIPFPAVTICPHQKFNMTKKNMTDFILRLYNKYLNMTDENNQLIFEVAQQICPALNEDLLRFFFITFPDKYVDPDIFMSTMIDLSPTYKSIFLYRFWETKDIDGEFQPFLHKEGICFTFNSLDTSDIFRNGSNPHKILLDKLKYQLVEHKKSSPFNGTRSGKGSGFRVQMLNDLDNNCEICQEMNQGAEIAIHSPDEVPDFTNYVSINGKKNVLVSITPRVMQISDGLKYVDFSKRQCYLKNEKYLQHFKIYTQANCEFECLTNLTLKMCGCVKFYMPRNETTKFCTRENYCTSTASENLSFWP</sequence>
<evidence type="ECO:0000256" key="1">
    <source>
        <dbReference type="ARBA" id="ARBA00004141"/>
    </source>
</evidence>
<evidence type="ECO:0000256" key="12">
    <source>
        <dbReference type="RuleBase" id="RU000679"/>
    </source>
</evidence>
<evidence type="ECO:0000313" key="14">
    <source>
        <dbReference type="EnsemblMetazoa" id="MESCA005020-PA"/>
    </source>
</evidence>
<evidence type="ECO:0000256" key="5">
    <source>
        <dbReference type="ARBA" id="ARBA00022692"/>
    </source>
</evidence>
<dbReference type="Gene3D" id="1.10.287.820">
    <property type="entry name" value="Acid-sensing ion channel domain"/>
    <property type="match status" value="1"/>
</dbReference>
<comment type="similarity">
    <text evidence="2 12">Belongs to the amiloride-sensitive sodium channel (TC 1.A.6) family.</text>
</comment>